<feature type="domain" description="Glycosyltransferase 2-like" evidence="1">
    <location>
        <begin position="7"/>
        <end position="121"/>
    </location>
</feature>
<dbReference type="InterPro" id="IPR029044">
    <property type="entry name" value="Nucleotide-diphossugar_trans"/>
</dbReference>
<dbReference type="Gene3D" id="3.90.550.10">
    <property type="entry name" value="Spore Coat Polysaccharide Biosynthesis Protein SpsA, Chain A"/>
    <property type="match status" value="1"/>
</dbReference>
<sequence length="321" mass="37363">MKIPKISVIVPVFKGEEYLGACLDSILAQSFRDFELIVLDDGSPDHSGDICDEYARRDNRIRVIHKQNEGINRTRLRGVREARAEWVTFSDDDDTMEPDALEKLYALGGRDTDMVVGFTVLPETRLPEDATIEDCRRAQISGYGIPPMPWAKLYRRSLLTDDVFDFPREIDGEEDMIMNIRLIFKTKVPPRFLYKRIYHFRRNTASVSHTKSSSLVHEAAFYRALYDSIPKEEQSRYLPQIVGLKLNGLFPIAYTAPATVADKRDDYLVTLTREVRESHYRLSIKERIVLYSKNRLCLKVVGFLELLRRFVNYRIRCLRKE</sequence>
<dbReference type="PANTHER" id="PTHR22916">
    <property type="entry name" value="GLYCOSYLTRANSFERASE"/>
    <property type="match status" value="1"/>
</dbReference>
<organism evidence="2 3">
    <name type="scientific">Hallella multisaccharivorax DSM 17128</name>
    <dbReference type="NCBI Taxonomy" id="688246"/>
    <lineage>
        <taxon>Bacteria</taxon>
        <taxon>Pseudomonadati</taxon>
        <taxon>Bacteroidota</taxon>
        <taxon>Bacteroidia</taxon>
        <taxon>Bacteroidales</taxon>
        <taxon>Prevotellaceae</taxon>
        <taxon>Hallella</taxon>
    </lineage>
</organism>
<protein>
    <submittedName>
        <fullName evidence="2">Glycosyl transferase family 2</fullName>
    </submittedName>
</protein>
<dbReference type="STRING" id="688246.Premu_2298"/>
<proteinExistence type="predicted"/>
<dbReference type="eggNOG" id="COG1216">
    <property type="taxonomic scope" value="Bacteria"/>
</dbReference>
<dbReference type="RefSeq" id="WP_007575415.1">
    <property type="nucleotide sequence ID" value="NZ_BPTS01000002.1"/>
</dbReference>
<dbReference type="SUPFAM" id="SSF53448">
    <property type="entry name" value="Nucleotide-diphospho-sugar transferases"/>
    <property type="match status" value="1"/>
</dbReference>
<dbReference type="HOGENOM" id="CLU_025996_25_1_10"/>
<evidence type="ECO:0000259" key="1">
    <source>
        <dbReference type="Pfam" id="PF00535"/>
    </source>
</evidence>
<gene>
    <name evidence="2" type="ORF">Premu_2298</name>
</gene>
<keyword evidence="2" id="KW-0808">Transferase</keyword>
<dbReference type="InterPro" id="IPR001173">
    <property type="entry name" value="Glyco_trans_2-like"/>
</dbReference>
<reference evidence="3" key="1">
    <citation type="journal article" date="2011" name="Stand. Genomic Sci.">
        <title>Non-contiguous finished genome sequence of the opportunistic oral pathogen Prevotella multisaccharivorax type strain (PPPA20).</title>
        <authorList>
            <person name="Pati A."/>
            <person name="Gronow S."/>
            <person name="Lu M."/>
            <person name="Lapidus A."/>
            <person name="Nolan M."/>
            <person name="Lucas S."/>
            <person name="Hammon N."/>
            <person name="Deshpande S."/>
            <person name="Cheng J.F."/>
            <person name="Tapia R."/>
            <person name="Han C."/>
            <person name="Goodwin L."/>
            <person name="Pitluck S."/>
            <person name="Liolios K."/>
            <person name="Pagani I."/>
            <person name="Mavromatis K."/>
            <person name="Mikhailova N."/>
            <person name="Huntemann M."/>
            <person name="Chen A."/>
            <person name="Palaniappan K."/>
            <person name="Land M."/>
            <person name="Hauser L."/>
            <person name="Detter J.C."/>
            <person name="Brambilla E.M."/>
            <person name="Rohde M."/>
            <person name="Goker M."/>
            <person name="Woyke T."/>
            <person name="Bristow J."/>
            <person name="Eisen J.A."/>
            <person name="Markowitz V."/>
            <person name="Hugenholtz P."/>
            <person name="Kyrpides N.C."/>
            <person name="Klenk H.P."/>
            <person name="Ivanova N."/>
        </authorList>
    </citation>
    <scope>NUCLEOTIDE SEQUENCE [LARGE SCALE GENOMIC DNA]</scope>
    <source>
        <strain evidence="3">DSM 17128</strain>
    </source>
</reference>
<dbReference type="CDD" id="cd00761">
    <property type="entry name" value="Glyco_tranf_GTA_type"/>
    <property type="match status" value="1"/>
</dbReference>
<dbReference type="GO" id="GO:0016758">
    <property type="term" value="F:hexosyltransferase activity"/>
    <property type="evidence" value="ECO:0007669"/>
    <property type="project" value="UniProtKB-ARBA"/>
</dbReference>
<keyword evidence="3" id="KW-1185">Reference proteome</keyword>
<dbReference type="Pfam" id="PF00535">
    <property type="entry name" value="Glycos_transf_2"/>
    <property type="match status" value="1"/>
</dbReference>
<evidence type="ECO:0000313" key="3">
    <source>
        <dbReference type="Proteomes" id="UP000002772"/>
    </source>
</evidence>
<dbReference type="PANTHER" id="PTHR22916:SF3">
    <property type="entry name" value="UDP-GLCNAC:BETAGAL BETA-1,3-N-ACETYLGLUCOSAMINYLTRANSFERASE-LIKE PROTEIN 1"/>
    <property type="match status" value="1"/>
</dbReference>
<evidence type="ECO:0000313" key="2">
    <source>
        <dbReference type="EMBL" id="EGN57683.1"/>
    </source>
</evidence>
<name>F8N8T8_9BACT</name>
<dbReference type="EMBL" id="GL945017">
    <property type="protein sequence ID" value="EGN57683.1"/>
    <property type="molecule type" value="Genomic_DNA"/>
</dbReference>
<dbReference type="AlphaFoldDB" id="F8N8T8"/>
<accession>F8N8T8</accession>
<dbReference type="Proteomes" id="UP000002772">
    <property type="component" value="Unassembled WGS sequence"/>
</dbReference>
<dbReference type="OrthoDB" id="6307329at2"/>